<reference evidence="4" key="1">
    <citation type="submission" date="2020-06" db="EMBL/GenBank/DDBJ databases">
        <authorList>
            <person name="Li T."/>
            <person name="Hu X."/>
            <person name="Zhang T."/>
            <person name="Song X."/>
            <person name="Zhang H."/>
            <person name="Dai N."/>
            <person name="Sheng W."/>
            <person name="Hou X."/>
            <person name="Wei L."/>
        </authorList>
    </citation>
    <scope>NUCLEOTIDE SEQUENCE</scope>
    <source>
        <strain evidence="4">KEN1</strain>
        <tissue evidence="4">Leaf</tissue>
    </source>
</reference>
<dbReference type="AlphaFoldDB" id="A0AAW2Y4G8"/>
<feature type="region of interest" description="Disordered" evidence="2">
    <location>
        <begin position="420"/>
        <end position="453"/>
    </location>
</feature>
<sequence length="453" mass="49014">MDQFGKSLTLTGDEVDGLTLPASVWEGSREVEGLMLVGRLLTPRPYRFDVLRMALNNILRPLRGVTVRSLGDSRFLLSFNHVVDRDRALDGGPWIFDRNLVILSSVCPDENPAVVELQWCAFHIHIHGLPLREEIQISFTCERLPTFCYACGMLGHIVRDCGSRLEEQGGRELDYKVSRDRGYSGRRGVAIFESGEARDDEAVQAVVRVGRTSDGEREGSGERVMGTCLAQRAESSVSGDDGLAPSGLDERVGLDEITTVQEIPLNQMVGRLSPVMRTKRDSEGDEPPKQAQWVQCGNGLPVAGLGMKGDGLIERPILCEGPAVVSGVGRVQRENVPIGALPAARNTEDLFLPHAISPIQDPEMALRPGFGHSIGLHSLQTLPGTNLISSGSQSSDGGVSMTEGGLVPVRVEFSMGRRGLVERGRRGGRGAGGGHGGVQRRSGNEEEEVVREL</sequence>
<protein>
    <recommendedName>
        <fullName evidence="3">CCHC-type domain-containing protein</fullName>
    </recommendedName>
</protein>
<dbReference type="InterPro" id="IPR001878">
    <property type="entry name" value="Znf_CCHC"/>
</dbReference>
<comment type="caution">
    <text evidence="4">The sequence shown here is derived from an EMBL/GenBank/DDBJ whole genome shotgun (WGS) entry which is preliminary data.</text>
</comment>
<keyword evidence="1" id="KW-0863">Zinc-finger</keyword>
<evidence type="ECO:0000313" key="4">
    <source>
        <dbReference type="EMBL" id="KAL0460648.1"/>
    </source>
</evidence>
<dbReference type="PROSITE" id="PS50158">
    <property type="entry name" value="ZF_CCHC"/>
    <property type="match status" value="1"/>
</dbReference>
<accession>A0AAW2Y4G8</accession>
<keyword evidence="1" id="KW-0479">Metal-binding</keyword>
<feature type="domain" description="CCHC-type" evidence="3">
    <location>
        <begin position="148"/>
        <end position="161"/>
    </location>
</feature>
<name>A0AAW2Y4G8_9LAMI</name>
<dbReference type="PANTHER" id="PTHR31286">
    <property type="entry name" value="GLYCINE-RICH CELL WALL STRUCTURAL PROTEIN 1.8-LIKE"/>
    <property type="match status" value="1"/>
</dbReference>
<reference evidence="4" key="2">
    <citation type="journal article" date="2024" name="Plant">
        <title>Genomic evolution and insights into agronomic trait innovations of Sesamum species.</title>
        <authorList>
            <person name="Miao H."/>
            <person name="Wang L."/>
            <person name="Qu L."/>
            <person name="Liu H."/>
            <person name="Sun Y."/>
            <person name="Le M."/>
            <person name="Wang Q."/>
            <person name="Wei S."/>
            <person name="Zheng Y."/>
            <person name="Lin W."/>
            <person name="Duan Y."/>
            <person name="Cao H."/>
            <person name="Xiong S."/>
            <person name="Wang X."/>
            <person name="Wei L."/>
            <person name="Li C."/>
            <person name="Ma Q."/>
            <person name="Ju M."/>
            <person name="Zhao R."/>
            <person name="Li G."/>
            <person name="Mu C."/>
            <person name="Tian Q."/>
            <person name="Mei H."/>
            <person name="Zhang T."/>
            <person name="Gao T."/>
            <person name="Zhang H."/>
        </authorList>
    </citation>
    <scope>NUCLEOTIDE SEQUENCE</scope>
    <source>
        <strain evidence="4">KEN1</strain>
    </source>
</reference>
<evidence type="ECO:0000256" key="1">
    <source>
        <dbReference type="PROSITE-ProRule" id="PRU00047"/>
    </source>
</evidence>
<dbReference type="EMBL" id="JACGWN010000002">
    <property type="protein sequence ID" value="KAL0460648.1"/>
    <property type="molecule type" value="Genomic_DNA"/>
</dbReference>
<gene>
    <name evidence="4" type="ORF">Slati_0692000</name>
</gene>
<dbReference type="InterPro" id="IPR025558">
    <property type="entry name" value="DUF4283"/>
</dbReference>
<dbReference type="Pfam" id="PF14111">
    <property type="entry name" value="DUF4283"/>
    <property type="match status" value="1"/>
</dbReference>
<proteinExistence type="predicted"/>
<dbReference type="InterPro" id="IPR025836">
    <property type="entry name" value="Zn_knuckle_CX2CX4HX4C"/>
</dbReference>
<dbReference type="PANTHER" id="PTHR31286:SF153">
    <property type="entry name" value="DUF4283 DOMAIN PROTEIN"/>
    <property type="match status" value="1"/>
</dbReference>
<evidence type="ECO:0000259" key="3">
    <source>
        <dbReference type="PROSITE" id="PS50158"/>
    </source>
</evidence>
<dbReference type="GO" id="GO:0003676">
    <property type="term" value="F:nucleic acid binding"/>
    <property type="evidence" value="ECO:0007669"/>
    <property type="project" value="InterPro"/>
</dbReference>
<dbReference type="InterPro" id="IPR040256">
    <property type="entry name" value="At4g02000-like"/>
</dbReference>
<organism evidence="4">
    <name type="scientific">Sesamum latifolium</name>
    <dbReference type="NCBI Taxonomy" id="2727402"/>
    <lineage>
        <taxon>Eukaryota</taxon>
        <taxon>Viridiplantae</taxon>
        <taxon>Streptophyta</taxon>
        <taxon>Embryophyta</taxon>
        <taxon>Tracheophyta</taxon>
        <taxon>Spermatophyta</taxon>
        <taxon>Magnoliopsida</taxon>
        <taxon>eudicotyledons</taxon>
        <taxon>Gunneridae</taxon>
        <taxon>Pentapetalae</taxon>
        <taxon>asterids</taxon>
        <taxon>lamiids</taxon>
        <taxon>Lamiales</taxon>
        <taxon>Pedaliaceae</taxon>
        <taxon>Sesamum</taxon>
    </lineage>
</organism>
<dbReference type="GO" id="GO:0008270">
    <property type="term" value="F:zinc ion binding"/>
    <property type="evidence" value="ECO:0007669"/>
    <property type="project" value="UniProtKB-KW"/>
</dbReference>
<dbReference type="Pfam" id="PF14392">
    <property type="entry name" value="zf-CCHC_4"/>
    <property type="match status" value="1"/>
</dbReference>
<evidence type="ECO:0000256" key="2">
    <source>
        <dbReference type="SAM" id="MobiDB-lite"/>
    </source>
</evidence>
<keyword evidence="1" id="KW-0862">Zinc</keyword>